<evidence type="ECO:0000256" key="1">
    <source>
        <dbReference type="SAM" id="Phobius"/>
    </source>
</evidence>
<gene>
    <name evidence="2" type="ORF">AVL59_03430</name>
    <name evidence="3" type="ORF">J2Z21_007096</name>
</gene>
<dbReference type="AlphaFoldDB" id="A0A1B1AQ93"/>
<reference evidence="3 5" key="2">
    <citation type="submission" date="2021-03" db="EMBL/GenBank/DDBJ databases">
        <title>Genomic Encyclopedia of Type Strains, Phase IV (KMG-IV): sequencing the most valuable type-strain genomes for metagenomic binning, comparative biology and taxonomic classification.</title>
        <authorList>
            <person name="Goeker M."/>
        </authorList>
    </citation>
    <scope>NUCLEOTIDE SEQUENCE [LARGE SCALE GENOMIC DNA]</scope>
    <source>
        <strain evidence="3 5">DSM 40499</strain>
    </source>
</reference>
<dbReference type="EMBL" id="CP016279">
    <property type="protein sequence ID" value="ANP48748.1"/>
    <property type="molecule type" value="Genomic_DNA"/>
</dbReference>
<dbReference type="OrthoDB" id="7857679at2"/>
<protein>
    <submittedName>
        <fullName evidence="3">Phosphatidylglycerophosphate synthase</fullName>
    </submittedName>
    <submittedName>
        <fullName evidence="2">Transferase</fullName>
    </submittedName>
</protein>
<keyword evidence="5" id="KW-1185">Reference proteome</keyword>
<evidence type="ECO:0000313" key="2">
    <source>
        <dbReference type="EMBL" id="ANP48748.1"/>
    </source>
</evidence>
<reference evidence="2 4" key="1">
    <citation type="submission" date="2016-06" db="EMBL/GenBank/DDBJ databases">
        <title>Complete genome sequence of Streptomyces griseochromogenes ATCC 14511, the Blasticidin S producer.</title>
        <authorList>
            <person name="Wu L."/>
        </authorList>
    </citation>
    <scope>NUCLEOTIDE SEQUENCE [LARGE SCALE GENOMIC DNA]</scope>
    <source>
        <strain evidence="2 4">ATCC 14511</strain>
    </source>
</reference>
<keyword evidence="1" id="KW-0472">Membrane</keyword>
<dbReference type="Proteomes" id="UP001519309">
    <property type="component" value="Unassembled WGS sequence"/>
</dbReference>
<dbReference type="Proteomes" id="UP000092659">
    <property type="component" value="Chromosome"/>
</dbReference>
<dbReference type="STRING" id="68214.AVL59_03430"/>
<dbReference type="GO" id="GO:0016020">
    <property type="term" value="C:membrane"/>
    <property type="evidence" value="ECO:0007669"/>
    <property type="project" value="InterPro"/>
</dbReference>
<dbReference type="GO" id="GO:0008654">
    <property type="term" value="P:phospholipid biosynthetic process"/>
    <property type="evidence" value="ECO:0007669"/>
    <property type="project" value="InterPro"/>
</dbReference>
<evidence type="ECO:0000313" key="3">
    <source>
        <dbReference type="EMBL" id="MBP2054094.1"/>
    </source>
</evidence>
<dbReference type="InterPro" id="IPR043130">
    <property type="entry name" value="CDP-OH_PTrfase_TM_dom"/>
</dbReference>
<evidence type="ECO:0000313" key="4">
    <source>
        <dbReference type="Proteomes" id="UP000092659"/>
    </source>
</evidence>
<keyword evidence="2" id="KW-0808">Transferase</keyword>
<organism evidence="2 4">
    <name type="scientific">Streptomyces griseochromogenes</name>
    <dbReference type="NCBI Taxonomy" id="68214"/>
    <lineage>
        <taxon>Bacteria</taxon>
        <taxon>Bacillati</taxon>
        <taxon>Actinomycetota</taxon>
        <taxon>Actinomycetes</taxon>
        <taxon>Kitasatosporales</taxon>
        <taxon>Streptomycetaceae</taxon>
        <taxon>Streptomyces</taxon>
    </lineage>
</organism>
<feature type="transmembrane region" description="Helical" evidence="1">
    <location>
        <begin position="228"/>
        <end position="249"/>
    </location>
</feature>
<accession>A0A1B1AQ93</accession>
<proteinExistence type="predicted"/>
<dbReference type="Gene3D" id="1.20.120.1760">
    <property type="match status" value="1"/>
</dbReference>
<keyword evidence="1" id="KW-1133">Transmembrane helix</keyword>
<dbReference type="KEGG" id="sgs:AVL59_03430"/>
<dbReference type="EMBL" id="JAGGLP010000019">
    <property type="protein sequence ID" value="MBP2054094.1"/>
    <property type="molecule type" value="Genomic_DNA"/>
</dbReference>
<dbReference type="RefSeq" id="WP_067299725.1">
    <property type="nucleotide sequence ID" value="NZ_CP016279.1"/>
</dbReference>
<keyword evidence="1" id="KW-0812">Transmembrane</keyword>
<dbReference type="GO" id="GO:0016780">
    <property type="term" value="F:phosphotransferase activity, for other substituted phosphate groups"/>
    <property type="evidence" value="ECO:0007669"/>
    <property type="project" value="InterPro"/>
</dbReference>
<dbReference type="InterPro" id="IPR000462">
    <property type="entry name" value="CDP-OH_P_trans"/>
</dbReference>
<sequence length="269" mass="28360">MVAAPVLEELREVCQPYAKLASRNGEHWAGRLYMRRVSLRFTRQLVRTAVTPDQLTWTMVVCGIASGAALLVPGLTGAVLAVVLMQLFLLFDCVDGEVARWKGQNSATGIYVDRLGAYLADAALMAGIGFRAAENGLGGWLSLGVATALGVVLLKASTDLVDVARARRGLGVADDESTRPRSQGVATVRRLAAAFKIHRVTNGIEASLVLLAAAAVDTVTGGVDATRWALVALAAVTWLMVPAHLLSILSSSRLRRPEPHGGGDRAGVA</sequence>
<dbReference type="Pfam" id="PF01066">
    <property type="entry name" value="CDP-OH_P_transf"/>
    <property type="match status" value="1"/>
</dbReference>
<feature type="transmembrane region" description="Helical" evidence="1">
    <location>
        <begin position="139"/>
        <end position="158"/>
    </location>
</feature>
<evidence type="ECO:0000313" key="5">
    <source>
        <dbReference type="Proteomes" id="UP001519309"/>
    </source>
</evidence>
<feature type="transmembrane region" description="Helical" evidence="1">
    <location>
        <begin position="115"/>
        <end position="133"/>
    </location>
</feature>
<name>A0A1B1AQ93_9ACTN</name>
<feature type="transmembrane region" description="Helical" evidence="1">
    <location>
        <begin position="78"/>
        <end position="94"/>
    </location>
</feature>